<comment type="caution">
    <text evidence="1">The sequence shown here is derived from an EMBL/GenBank/DDBJ whole genome shotgun (WGS) entry which is preliminary data.</text>
</comment>
<sequence length="60" mass="6800">MTQPVIDLTSGDTYTAVLGKVGYIVEYLLIIPEDYILLRVNSYNFVGQLLLIDKQDGFLF</sequence>
<protein>
    <submittedName>
        <fullName evidence="1">Uncharacterized protein</fullName>
    </submittedName>
</protein>
<evidence type="ECO:0000313" key="1">
    <source>
        <dbReference type="EMBL" id="MPN44650.1"/>
    </source>
</evidence>
<proteinExistence type="predicted"/>
<organism evidence="1">
    <name type="scientific">bioreactor metagenome</name>
    <dbReference type="NCBI Taxonomy" id="1076179"/>
    <lineage>
        <taxon>unclassified sequences</taxon>
        <taxon>metagenomes</taxon>
        <taxon>ecological metagenomes</taxon>
    </lineage>
</organism>
<dbReference type="AlphaFoldDB" id="A0A645I0G3"/>
<name>A0A645I0G3_9ZZZZ</name>
<accession>A0A645I0G3</accession>
<gene>
    <name evidence="1" type="ORF">SDC9_192215</name>
</gene>
<dbReference type="EMBL" id="VSSQ01103937">
    <property type="protein sequence ID" value="MPN44650.1"/>
    <property type="molecule type" value="Genomic_DNA"/>
</dbReference>
<reference evidence="1" key="1">
    <citation type="submission" date="2019-08" db="EMBL/GenBank/DDBJ databases">
        <authorList>
            <person name="Kucharzyk K."/>
            <person name="Murdoch R.W."/>
            <person name="Higgins S."/>
            <person name="Loffler F."/>
        </authorList>
    </citation>
    <scope>NUCLEOTIDE SEQUENCE</scope>
</reference>